<protein>
    <submittedName>
        <fullName evidence="6">Response regulator</fullName>
    </submittedName>
</protein>
<dbReference type="InterPro" id="IPR009057">
    <property type="entry name" value="Homeodomain-like_sf"/>
</dbReference>
<reference evidence="6 7" key="1">
    <citation type="journal article" date="2022" name="Syst. Appl. Microbiol.">
        <title>Rhodopirellula aestuarii sp. nov., a novel member of the genus Rhodopirellula isolated from brackish sediments collected in the Tagus River estuary, Portugal.</title>
        <authorList>
            <person name="Vitorino I.R."/>
            <person name="Klimek D."/>
            <person name="Calusinska M."/>
            <person name="Lobo-da-Cunha A."/>
            <person name="Vasconcelos V."/>
            <person name="Lage O.M."/>
        </authorList>
    </citation>
    <scope>NUCLEOTIDE SEQUENCE [LARGE SCALE GENOMIC DNA]</scope>
    <source>
        <strain evidence="6 7">ICT_H3.1</strain>
    </source>
</reference>
<evidence type="ECO:0000256" key="1">
    <source>
        <dbReference type="ARBA" id="ARBA00022553"/>
    </source>
</evidence>
<dbReference type="InterPro" id="IPR050595">
    <property type="entry name" value="Bact_response_regulator"/>
</dbReference>
<dbReference type="InterPro" id="IPR001789">
    <property type="entry name" value="Sig_transdc_resp-reg_receiver"/>
</dbReference>
<feature type="compositionally biased region" description="Acidic residues" evidence="4">
    <location>
        <begin position="220"/>
        <end position="250"/>
    </location>
</feature>
<keyword evidence="7" id="KW-1185">Reference proteome</keyword>
<evidence type="ECO:0000313" key="6">
    <source>
        <dbReference type="EMBL" id="MCM2371328.1"/>
    </source>
</evidence>
<organism evidence="6 7">
    <name type="scientific">Aporhodopirellula aestuarii</name>
    <dbReference type="NCBI Taxonomy" id="2950107"/>
    <lineage>
        <taxon>Bacteria</taxon>
        <taxon>Pseudomonadati</taxon>
        <taxon>Planctomycetota</taxon>
        <taxon>Planctomycetia</taxon>
        <taxon>Pirellulales</taxon>
        <taxon>Pirellulaceae</taxon>
        <taxon>Aporhodopirellula</taxon>
    </lineage>
</organism>
<dbReference type="PANTHER" id="PTHR44591:SF14">
    <property type="entry name" value="PROTEIN PILG"/>
    <property type="match status" value="1"/>
</dbReference>
<feature type="modified residue" description="4-aspartylphosphate" evidence="3">
    <location>
        <position position="87"/>
    </location>
</feature>
<dbReference type="Gene3D" id="3.40.50.2300">
    <property type="match status" value="1"/>
</dbReference>
<dbReference type="InterPro" id="IPR011006">
    <property type="entry name" value="CheY-like_superfamily"/>
</dbReference>
<evidence type="ECO:0000256" key="2">
    <source>
        <dbReference type="ARBA" id="ARBA00023012"/>
    </source>
</evidence>
<dbReference type="PANTHER" id="PTHR44591">
    <property type="entry name" value="STRESS RESPONSE REGULATOR PROTEIN 1"/>
    <property type="match status" value="1"/>
</dbReference>
<feature type="region of interest" description="Disordered" evidence="4">
    <location>
        <begin position="207"/>
        <end position="250"/>
    </location>
</feature>
<dbReference type="SUPFAM" id="SSF52172">
    <property type="entry name" value="CheY-like"/>
    <property type="match status" value="1"/>
</dbReference>
<evidence type="ECO:0000256" key="4">
    <source>
        <dbReference type="SAM" id="MobiDB-lite"/>
    </source>
</evidence>
<dbReference type="SUPFAM" id="SSF46689">
    <property type="entry name" value="Homeodomain-like"/>
    <property type="match status" value="1"/>
</dbReference>
<evidence type="ECO:0000259" key="5">
    <source>
        <dbReference type="PROSITE" id="PS50110"/>
    </source>
</evidence>
<comment type="caution">
    <text evidence="6">The sequence shown here is derived from an EMBL/GenBank/DDBJ whole genome shotgun (WGS) entry which is preliminary data.</text>
</comment>
<name>A0ABT0U3C8_9BACT</name>
<dbReference type="Proteomes" id="UP001202961">
    <property type="component" value="Unassembled WGS sequence"/>
</dbReference>
<evidence type="ECO:0000313" key="7">
    <source>
        <dbReference type="Proteomes" id="UP001202961"/>
    </source>
</evidence>
<evidence type="ECO:0000256" key="3">
    <source>
        <dbReference type="PROSITE-ProRule" id="PRU00169"/>
    </source>
</evidence>
<dbReference type="Pfam" id="PF02954">
    <property type="entry name" value="HTH_8"/>
    <property type="match status" value="1"/>
</dbReference>
<feature type="domain" description="Response regulatory" evidence="5">
    <location>
        <begin position="38"/>
        <end position="152"/>
    </location>
</feature>
<dbReference type="PROSITE" id="PS50110">
    <property type="entry name" value="RESPONSE_REGULATORY"/>
    <property type="match status" value="1"/>
</dbReference>
<dbReference type="PRINTS" id="PR01590">
    <property type="entry name" value="HTHFIS"/>
</dbReference>
<accession>A0ABT0U3C8</accession>
<dbReference type="InterPro" id="IPR002197">
    <property type="entry name" value="HTH_Fis"/>
</dbReference>
<keyword evidence="1 3" id="KW-0597">Phosphoprotein</keyword>
<proteinExistence type="predicted"/>
<sequence length="250" mass="27381">MHVQLLLSTYHAALLVSFSPEYPDPSDACTAETVGAKSIMLVDDTEVLRERLAMAMRSRGFEVRTAGNFDEAVSVFTHAPTDLAVLDLRMPGRSGLDLLRKLLQIKPDCRIIMLSGFGSIPASIDAVRAGAVNFLSKPADADDILSAFVRGEEPLVPEGGLAFPAPSLARNEWEHIHRVLADCNNNISEAARRLGIHRRSLQRKLRKRAPLDPKLPGADEFFEGEEGYDDHDDEMLDGQDDDGAATDSDD</sequence>
<dbReference type="Pfam" id="PF00072">
    <property type="entry name" value="Response_reg"/>
    <property type="match status" value="1"/>
</dbReference>
<dbReference type="EMBL" id="JAMQBK010000031">
    <property type="protein sequence ID" value="MCM2371328.1"/>
    <property type="molecule type" value="Genomic_DNA"/>
</dbReference>
<gene>
    <name evidence="6" type="ORF">NB063_11990</name>
</gene>
<keyword evidence="2" id="KW-0902">Two-component regulatory system</keyword>
<dbReference type="SMART" id="SM00448">
    <property type="entry name" value="REC"/>
    <property type="match status" value="1"/>
</dbReference>
<dbReference type="Gene3D" id="1.10.10.60">
    <property type="entry name" value="Homeodomain-like"/>
    <property type="match status" value="1"/>
</dbReference>